<dbReference type="InterPro" id="IPR007688">
    <property type="entry name" value="Conjugal_tfr_TrbL/VirB6"/>
</dbReference>
<dbReference type="STRING" id="525640.SAMN04487971_12317"/>
<organism evidence="7 8">
    <name type="scientific">Paracoccus chinensis</name>
    <dbReference type="NCBI Taxonomy" id="525640"/>
    <lineage>
        <taxon>Bacteria</taxon>
        <taxon>Pseudomonadati</taxon>
        <taxon>Pseudomonadota</taxon>
        <taxon>Alphaproteobacteria</taxon>
        <taxon>Rhodobacterales</taxon>
        <taxon>Paracoccaceae</taxon>
        <taxon>Paracoccus</taxon>
    </lineage>
</organism>
<evidence type="ECO:0000256" key="2">
    <source>
        <dbReference type="ARBA" id="ARBA00007802"/>
    </source>
</evidence>
<proteinExistence type="inferred from homology"/>
<comment type="subcellular location">
    <subcellularLocation>
        <location evidence="1">Membrane</location>
        <topology evidence="1">Multi-pass membrane protein</topology>
    </subcellularLocation>
</comment>
<keyword evidence="5 6" id="KW-0472">Membrane</keyword>
<feature type="transmembrane region" description="Helical" evidence="6">
    <location>
        <begin position="227"/>
        <end position="247"/>
    </location>
</feature>
<evidence type="ECO:0000313" key="8">
    <source>
        <dbReference type="Proteomes" id="UP000199555"/>
    </source>
</evidence>
<reference evidence="8" key="1">
    <citation type="submission" date="2016-10" db="EMBL/GenBank/DDBJ databases">
        <authorList>
            <person name="Varghese N."/>
            <person name="Submissions S."/>
        </authorList>
    </citation>
    <scope>NUCLEOTIDE SEQUENCE [LARGE SCALE GENOMIC DNA]</scope>
    <source>
        <strain evidence="8">CGMCC 1.7655</strain>
    </source>
</reference>
<dbReference type="RefSeq" id="WP_090757241.1">
    <property type="nucleotide sequence ID" value="NZ_FNGE01000023.1"/>
</dbReference>
<evidence type="ECO:0000256" key="1">
    <source>
        <dbReference type="ARBA" id="ARBA00004141"/>
    </source>
</evidence>
<dbReference type="GO" id="GO:0030255">
    <property type="term" value="P:protein secretion by the type IV secretion system"/>
    <property type="evidence" value="ECO:0007669"/>
    <property type="project" value="InterPro"/>
</dbReference>
<feature type="transmembrane region" description="Helical" evidence="6">
    <location>
        <begin position="136"/>
        <end position="155"/>
    </location>
</feature>
<dbReference type="Proteomes" id="UP000199555">
    <property type="component" value="Unassembled WGS sequence"/>
</dbReference>
<dbReference type="Pfam" id="PF04610">
    <property type="entry name" value="TrbL"/>
    <property type="match status" value="1"/>
</dbReference>
<feature type="transmembrane region" description="Helical" evidence="6">
    <location>
        <begin position="161"/>
        <end position="179"/>
    </location>
</feature>
<gene>
    <name evidence="7" type="ORF">SAMN04487971_12317</name>
</gene>
<evidence type="ECO:0000256" key="4">
    <source>
        <dbReference type="ARBA" id="ARBA00022989"/>
    </source>
</evidence>
<evidence type="ECO:0000256" key="3">
    <source>
        <dbReference type="ARBA" id="ARBA00022692"/>
    </source>
</evidence>
<comment type="similarity">
    <text evidence="2">Belongs to the TrbL/VirB6 family.</text>
</comment>
<evidence type="ECO:0000313" key="7">
    <source>
        <dbReference type="EMBL" id="SDL76951.1"/>
    </source>
</evidence>
<evidence type="ECO:0000256" key="5">
    <source>
        <dbReference type="ARBA" id="ARBA00023136"/>
    </source>
</evidence>
<name>A0A1G9MSH8_9RHOB</name>
<keyword evidence="3 6" id="KW-0812">Transmembrane</keyword>
<protein>
    <submittedName>
        <fullName evidence="7">TrbL/VirB6 plasmid conjugal transfer protein</fullName>
    </submittedName>
</protein>
<keyword evidence="4 6" id="KW-1133">Transmembrane helix</keyword>
<sequence length="343" mass="36537">MALIEDILQDLDEAVLDVGERYFTSTAEALDPTLTIMTTLLVVLIGVTMALGVNRMSMRDAWQLVSRIVLVFIFARSWANFGVIYDALSTGAGSLALSFFNGDTPNPAAAMDQFAVQMSDVADGAARSFSSITRGVVAALLMMILSILMAAYILIVAFSKIMIAFLLGVAPLAMIATIFERTKTLFEAWLTAFVGYLMYPIAAAAVIGAVVSMAAAQFTEQDSLENFSMAIGFLCVAFVGIFALLAIPTAAAHITGSFNLANFAPEALRVVGKTATLPARPVGWVAGRFGEGAKARGEAALSGALTGKSPALAARARDREWAEKGAEWRRKMQGIEIMQGKRP</sequence>
<evidence type="ECO:0000256" key="6">
    <source>
        <dbReference type="SAM" id="Phobius"/>
    </source>
</evidence>
<dbReference type="GO" id="GO:0016020">
    <property type="term" value="C:membrane"/>
    <property type="evidence" value="ECO:0007669"/>
    <property type="project" value="UniProtKB-SubCell"/>
</dbReference>
<dbReference type="AlphaFoldDB" id="A0A1G9MSH8"/>
<feature type="transmembrane region" description="Helical" evidence="6">
    <location>
        <begin position="191"/>
        <end position="215"/>
    </location>
</feature>
<keyword evidence="8" id="KW-1185">Reference proteome</keyword>
<feature type="transmembrane region" description="Helical" evidence="6">
    <location>
        <begin position="34"/>
        <end position="53"/>
    </location>
</feature>
<dbReference type="EMBL" id="FNGE01000023">
    <property type="protein sequence ID" value="SDL76951.1"/>
    <property type="molecule type" value="Genomic_DNA"/>
</dbReference>
<dbReference type="OrthoDB" id="8101026at2"/>
<accession>A0A1G9MSH8</accession>